<dbReference type="SUPFAM" id="SSF48452">
    <property type="entry name" value="TPR-like"/>
    <property type="match status" value="3"/>
</dbReference>
<reference evidence="5" key="1">
    <citation type="journal article" date="2019" name="Int. J. Syst. Evol. Microbiol.">
        <title>The Global Catalogue of Microorganisms (GCM) 10K type strain sequencing project: providing services to taxonomists for standard genome sequencing and annotation.</title>
        <authorList>
            <consortium name="The Broad Institute Genomics Platform"/>
            <consortium name="The Broad Institute Genome Sequencing Center for Infectious Disease"/>
            <person name="Wu L."/>
            <person name="Ma J."/>
        </authorList>
    </citation>
    <scope>NUCLEOTIDE SEQUENCE [LARGE SCALE GENOMIC DNA]</scope>
    <source>
        <strain evidence="5">CGMCC 4.7241</strain>
    </source>
</reference>
<dbReference type="Proteomes" id="UP001595699">
    <property type="component" value="Unassembled WGS sequence"/>
</dbReference>
<organism evidence="4 5">
    <name type="scientific">Tenggerimyces flavus</name>
    <dbReference type="NCBI Taxonomy" id="1708749"/>
    <lineage>
        <taxon>Bacteria</taxon>
        <taxon>Bacillati</taxon>
        <taxon>Actinomycetota</taxon>
        <taxon>Actinomycetes</taxon>
        <taxon>Propionibacteriales</taxon>
        <taxon>Nocardioidaceae</taxon>
        <taxon>Tenggerimyces</taxon>
    </lineage>
</organism>
<accession>A0ABV7YMI4</accession>
<dbReference type="Gene3D" id="1.10.10.10">
    <property type="entry name" value="Winged helix-like DNA-binding domain superfamily/Winged helix DNA-binding domain"/>
    <property type="match status" value="1"/>
</dbReference>
<evidence type="ECO:0000313" key="4">
    <source>
        <dbReference type="EMBL" id="MFC3765353.1"/>
    </source>
</evidence>
<evidence type="ECO:0000256" key="1">
    <source>
        <dbReference type="ARBA" id="ARBA00022741"/>
    </source>
</evidence>
<dbReference type="PANTHER" id="PTHR16305">
    <property type="entry name" value="TESTICULAR SOLUBLE ADENYLYL CYCLASE"/>
    <property type="match status" value="1"/>
</dbReference>
<name>A0ABV7YMI4_9ACTN</name>
<dbReference type="InterPro" id="IPR041664">
    <property type="entry name" value="AAA_16"/>
</dbReference>
<dbReference type="SUPFAM" id="SSF52540">
    <property type="entry name" value="P-loop containing nucleoside triphosphate hydrolases"/>
    <property type="match status" value="1"/>
</dbReference>
<evidence type="ECO:0000313" key="5">
    <source>
        <dbReference type="Proteomes" id="UP001595699"/>
    </source>
</evidence>
<dbReference type="Pfam" id="PF13191">
    <property type="entry name" value="AAA_16"/>
    <property type="match status" value="1"/>
</dbReference>
<dbReference type="SUPFAM" id="SSF46894">
    <property type="entry name" value="C-terminal effector domain of the bipartite response regulators"/>
    <property type="match status" value="1"/>
</dbReference>
<gene>
    <name evidence="4" type="ORF">ACFOUW_31275</name>
</gene>
<dbReference type="EMBL" id="JBHRZH010000037">
    <property type="protein sequence ID" value="MFC3765353.1"/>
    <property type="molecule type" value="Genomic_DNA"/>
</dbReference>
<comment type="caution">
    <text evidence="4">The sequence shown here is derived from an EMBL/GenBank/DDBJ whole genome shotgun (WGS) entry which is preliminary data.</text>
</comment>
<dbReference type="InterPro" id="IPR036388">
    <property type="entry name" value="WH-like_DNA-bd_sf"/>
</dbReference>
<sequence length="930" mass="101354">MADETDLVGRDRELLLLSNALAAAADGPVHCVLHGPAGIGKSVLWQRTSEAARRRGYVVLACRPAESEATLAFGGLGDLLCDVPRSLLETLPAPQRHAVDAALLRADLAEPVAASRAVRMATLAVVRALAVTSPVVVAVDDLQWLDIPTVAALEFMMRRLTTERVCVLASLRSDGGYVSVPFDLSPSLPEQRRIQLGLAGLTMGALHRLIRTRTGQALSRPDLRTVAEASGGNPFFALALSRARRGARQVNHPRGPLPLPQSLQTVVADRIAELPHDLIEPLAVIAALAQPRVDQVVRALPRSDVISNLANAEAAGIIEITDSKIRFTHPLFASAVTSAQSSLRGQDLHARLVDVVDDIEQKARHLATAANGPDPAVADLLEEAARQADRRGAPEAAADLWELAGMRTPQRQDAQRHGRLAAAGARAFHAGDARRADELLTAAVSRLPAGETRARALLDLADVTFYLGSTPVAVALCSQALDEAGNNRILRIQCGLHRAWYGTHNLQGQLQSIEAAVELVRDDDARNHPDLYACAQLMAAYYRFFNGLGLDREAIEFARGLVRADDTAWAADWARMVWRSLAKYIDLVEVRAAYVTEYDLCASVGDESSMGTLSMHLAEVDCWLGDWKVARDEAERSMEILEQCGHDRWRGFALYAWGLVAAHQGELEPARNAALQGFEFATRTKDPWVSGMHLGLLGFIELSRHNIDTAIGYFDQAESMLDTIGLAEPARHPFQADHLQAVLARNDLERASALLQRLEERMERAPYPWLAAVTLRSRGLVRVAHGDLDGARDAIDQALKAHDELPMPFEHARTLLVQGQLLRRAKEKRSARAVLLAAKRVFDELGAAPWSEATADELGRLGLRRGTIGELTPTEEQIALLVARGHTNREAAASAFVSVKSVEANLTRIYRKLGIRTRRDLSRLLGAPRS</sequence>
<keyword evidence="2" id="KW-0067">ATP-binding</keyword>
<feature type="domain" description="HTH luxR-type" evidence="3">
    <location>
        <begin position="864"/>
        <end position="929"/>
    </location>
</feature>
<dbReference type="CDD" id="cd06170">
    <property type="entry name" value="LuxR_C_like"/>
    <property type="match status" value="1"/>
</dbReference>
<evidence type="ECO:0000259" key="3">
    <source>
        <dbReference type="PROSITE" id="PS50043"/>
    </source>
</evidence>
<dbReference type="Pfam" id="PF00196">
    <property type="entry name" value="GerE"/>
    <property type="match status" value="1"/>
</dbReference>
<keyword evidence="5" id="KW-1185">Reference proteome</keyword>
<keyword evidence="1" id="KW-0547">Nucleotide-binding</keyword>
<dbReference type="SMART" id="SM00421">
    <property type="entry name" value="HTH_LUXR"/>
    <property type="match status" value="1"/>
</dbReference>
<dbReference type="InterPro" id="IPR000792">
    <property type="entry name" value="Tscrpt_reg_LuxR_C"/>
</dbReference>
<dbReference type="RefSeq" id="WP_205121262.1">
    <property type="nucleotide sequence ID" value="NZ_JAFBCM010000001.1"/>
</dbReference>
<protein>
    <submittedName>
        <fullName evidence="4">AAA family ATPase</fullName>
    </submittedName>
</protein>
<dbReference type="Gene3D" id="1.25.40.10">
    <property type="entry name" value="Tetratricopeptide repeat domain"/>
    <property type="match status" value="3"/>
</dbReference>
<dbReference type="PROSITE" id="PS50043">
    <property type="entry name" value="HTH_LUXR_2"/>
    <property type="match status" value="1"/>
</dbReference>
<evidence type="ECO:0000256" key="2">
    <source>
        <dbReference type="ARBA" id="ARBA00022840"/>
    </source>
</evidence>
<dbReference type="PANTHER" id="PTHR16305:SF35">
    <property type="entry name" value="TRANSCRIPTIONAL ACTIVATOR DOMAIN"/>
    <property type="match status" value="1"/>
</dbReference>
<dbReference type="InterPro" id="IPR027417">
    <property type="entry name" value="P-loop_NTPase"/>
</dbReference>
<dbReference type="InterPro" id="IPR016032">
    <property type="entry name" value="Sig_transdc_resp-reg_C-effctor"/>
</dbReference>
<proteinExistence type="predicted"/>
<dbReference type="InterPro" id="IPR011990">
    <property type="entry name" value="TPR-like_helical_dom_sf"/>
</dbReference>